<keyword evidence="2" id="KW-0812">Transmembrane</keyword>
<reference evidence="3" key="1">
    <citation type="submission" date="2022-12" db="EMBL/GenBank/DDBJ databases">
        <title>Draft genome assemblies for two species of Escallonia (Escalloniales).</title>
        <authorList>
            <person name="Chanderbali A."/>
            <person name="Dervinis C."/>
            <person name="Anghel I."/>
            <person name="Soltis D."/>
            <person name="Soltis P."/>
            <person name="Zapata F."/>
        </authorList>
    </citation>
    <scope>NUCLEOTIDE SEQUENCE</scope>
    <source>
        <strain evidence="3">UCBG64.0493</strain>
        <tissue evidence="3">Leaf</tissue>
    </source>
</reference>
<evidence type="ECO:0000313" key="4">
    <source>
        <dbReference type="Proteomes" id="UP001188597"/>
    </source>
</evidence>
<organism evidence="3 4">
    <name type="scientific">Escallonia herrerae</name>
    <dbReference type="NCBI Taxonomy" id="1293975"/>
    <lineage>
        <taxon>Eukaryota</taxon>
        <taxon>Viridiplantae</taxon>
        <taxon>Streptophyta</taxon>
        <taxon>Embryophyta</taxon>
        <taxon>Tracheophyta</taxon>
        <taxon>Spermatophyta</taxon>
        <taxon>Magnoliopsida</taxon>
        <taxon>eudicotyledons</taxon>
        <taxon>Gunneridae</taxon>
        <taxon>Pentapetalae</taxon>
        <taxon>asterids</taxon>
        <taxon>campanulids</taxon>
        <taxon>Escalloniales</taxon>
        <taxon>Escalloniaceae</taxon>
        <taxon>Escallonia</taxon>
    </lineage>
</organism>
<dbReference type="Proteomes" id="UP001188597">
    <property type="component" value="Unassembled WGS sequence"/>
</dbReference>
<protein>
    <submittedName>
        <fullName evidence="3">Uncharacterized protein</fullName>
    </submittedName>
</protein>
<comment type="caution">
    <text evidence="3">The sequence shown here is derived from an EMBL/GenBank/DDBJ whole genome shotgun (WGS) entry which is preliminary data.</text>
</comment>
<gene>
    <name evidence="3" type="ORF">RJ639_015252</name>
</gene>
<evidence type="ECO:0000313" key="3">
    <source>
        <dbReference type="EMBL" id="KAK3008703.1"/>
    </source>
</evidence>
<evidence type="ECO:0000256" key="1">
    <source>
        <dbReference type="SAM" id="MobiDB-lite"/>
    </source>
</evidence>
<keyword evidence="4" id="KW-1185">Reference proteome</keyword>
<dbReference type="EMBL" id="JAVXUP010001726">
    <property type="protein sequence ID" value="KAK3008703.1"/>
    <property type="molecule type" value="Genomic_DNA"/>
</dbReference>
<sequence>MELPRKANNLLCCLCSATSATSHVVLGQFKTCVILLGGYLLFNSDPGFVSICGAVIAICGMSVYTSLNLSESRRTAGDQLPQQSFSVLKPKSTEDGTQESNWESSAMDETIHQKRHGLPEHARKRHVDCTNSWPANQIYLEQLEIEKSKRADLHPATSTQGKLL</sequence>
<proteinExistence type="predicted"/>
<evidence type="ECO:0000256" key="2">
    <source>
        <dbReference type="SAM" id="Phobius"/>
    </source>
</evidence>
<dbReference type="AlphaFoldDB" id="A0AA88VK87"/>
<keyword evidence="2" id="KW-1133">Transmembrane helix</keyword>
<name>A0AA88VK87_9ASTE</name>
<keyword evidence="2" id="KW-0472">Membrane</keyword>
<accession>A0AA88VK87</accession>
<feature type="transmembrane region" description="Helical" evidence="2">
    <location>
        <begin position="47"/>
        <end position="67"/>
    </location>
</feature>
<feature type="region of interest" description="Disordered" evidence="1">
    <location>
        <begin position="75"/>
        <end position="106"/>
    </location>
</feature>